<sequence>MDEEALRRKLKASIGLSNEILSDEEEYIALKLLQESYERVSSIDAEIARIRRSPQHLTKKRAAETEWIARLRAGMSAQKKIPAEILGLIFKIYVDDEKYELEIPPYPGSLSFVLSHVCSRWRQIVLAETSLWNTLFINNPQAVPPEVLEEILLRAGYAITLHLVAENIPLPILRILREYSDRFRMLHFRYDTFQTLGVQPLEIPFERLETLQSLVLTILGNEDVSEPLMLYNMVSVFAHAPNVQQLSIQQEGYLVDLDLGIHLAPFPWFHLQHLEIECGMSLSGLLHIISQCTELISYVAIMSRDNDIRSPLSETQPGIFTLGNLKSLKLGTLNVQYNKVLDVLIAPSLQVLKIDDHPIELDTFLHFIQRSGCSIHTLHVGLTRDSALDIEELMRAIPTAVELSLRGPSTLSESVVESLCTRTLLPNIEVLDCWAGSCRLIKKLASNRCEPKPDNSLKVMRKLAISVWSQSVTDEWWEYQASLPLGEIVQILLVLS</sequence>
<dbReference type="SUPFAM" id="SSF52047">
    <property type="entry name" value="RNI-like"/>
    <property type="match status" value="1"/>
</dbReference>
<dbReference type="InterPro" id="IPR032675">
    <property type="entry name" value="LRR_dom_sf"/>
</dbReference>
<dbReference type="Gene3D" id="3.80.10.10">
    <property type="entry name" value="Ribonuclease Inhibitor"/>
    <property type="match status" value="1"/>
</dbReference>
<proteinExistence type="predicted"/>
<evidence type="ECO:0000313" key="1">
    <source>
        <dbReference type="EMBL" id="KAF9461651.1"/>
    </source>
</evidence>
<evidence type="ECO:0000313" key="2">
    <source>
        <dbReference type="Proteomes" id="UP000807353"/>
    </source>
</evidence>
<organism evidence="1 2">
    <name type="scientific">Collybia nuda</name>
    <dbReference type="NCBI Taxonomy" id="64659"/>
    <lineage>
        <taxon>Eukaryota</taxon>
        <taxon>Fungi</taxon>
        <taxon>Dikarya</taxon>
        <taxon>Basidiomycota</taxon>
        <taxon>Agaricomycotina</taxon>
        <taxon>Agaricomycetes</taxon>
        <taxon>Agaricomycetidae</taxon>
        <taxon>Agaricales</taxon>
        <taxon>Tricholomatineae</taxon>
        <taxon>Clitocybaceae</taxon>
        <taxon>Collybia</taxon>
    </lineage>
</organism>
<protein>
    <recommendedName>
        <fullName evidence="3">F-box domain-containing protein</fullName>
    </recommendedName>
</protein>
<comment type="caution">
    <text evidence="1">The sequence shown here is derived from an EMBL/GenBank/DDBJ whole genome shotgun (WGS) entry which is preliminary data.</text>
</comment>
<dbReference type="OrthoDB" id="3221235at2759"/>
<dbReference type="Proteomes" id="UP000807353">
    <property type="component" value="Unassembled WGS sequence"/>
</dbReference>
<name>A0A9P5Y4V5_9AGAR</name>
<dbReference type="EMBL" id="MU150281">
    <property type="protein sequence ID" value="KAF9461651.1"/>
    <property type="molecule type" value="Genomic_DNA"/>
</dbReference>
<reference evidence="1" key="1">
    <citation type="submission" date="2020-11" db="EMBL/GenBank/DDBJ databases">
        <authorList>
            <consortium name="DOE Joint Genome Institute"/>
            <person name="Ahrendt S."/>
            <person name="Riley R."/>
            <person name="Andreopoulos W."/>
            <person name="Labutti K."/>
            <person name="Pangilinan J."/>
            <person name="Ruiz-Duenas F.J."/>
            <person name="Barrasa J.M."/>
            <person name="Sanchez-Garcia M."/>
            <person name="Camarero S."/>
            <person name="Miyauchi S."/>
            <person name="Serrano A."/>
            <person name="Linde D."/>
            <person name="Babiker R."/>
            <person name="Drula E."/>
            <person name="Ayuso-Fernandez I."/>
            <person name="Pacheco R."/>
            <person name="Padilla G."/>
            <person name="Ferreira P."/>
            <person name="Barriuso J."/>
            <person name="Kellner H."/>
            <person name="Castanera R."/>
            <person name="Alfaro M."/>
            <person name="Ramirez L."/>
            <person name="Pisabarro A.G."/>
            <person name="Kuo A."/>
            <person name="Tritt A."/>
            <person name="Lipzen A."/>
            <person name="He G."/>
            <person name="Yan M."/>
            <person name="Ng V."/>
            <person name="Cullen D."/>
            <person name="Martin F."/>
            <person name="Rosso M.-N."/>
            <person name="Henrissat B."/>
            <person name="Hibbett D."/>
            <person name="Martinez A.T."/>
            <person name="Grigoriev I.V."/>
        </authorList>
    </citation>
    <scope>NUCLEOTIDE SEQUENCE</scope>
    <source>
        <strain evidence="1">CBS 247.69</strain>
    </source>
</reference>
<gene>
    <name evidence="1" type="ORF">BDZ94DRAFT_1263327</name>
</gene>
<dbReference type="AlphaFoldDB" id="A0A9P5Y4V5"/>
<keyword evidence="2" id="KW-1185">Reference proteome</keyword>
<accession>A0A9P5Y4V5</accession>
<evidence type="ECO:0008006" key="3">
    <source>
        <dbReference type="Google" id="ProtNLM"/>
    </source>
</evidence>